<feature type="domain" description="DUF4064" evidence="3">
    <location>
        <begin position="2"/>
        <end position="110"/>
    </location>
</feature>
<feature type="compositionally biased region" description="Basic and acidic residues" evidence="1">
    <location>
        <begin position="159"/>
        <end position="180"/>
    </location>
</feature>
<dbReference type="InterPro" id="IPR025273">
    <property type="entry name" value="DUF4064"/>
</dbReference>
<protein>
    <submittedName>
        <fullName evidence="4">DUF4064 domain-containing protein</fullName>
    </submittedName>
</protein>
<dbReference type="OrthoDB" id="2414536at2"/>
<dbReference type="Proteomes" id="UP000285567">
    <property type="component" value="Unassembled WGS sequence"/>
</dbReference>
<keyword evidence="2" id="KW-0812">Transmembrane</keyword>
<evidence type="ECO:0000313" key="4">
    <source>
        <dbReference type="EMBL" id="RIN13021.1"/>
    </source>
</evidence>
<gene>
    <name evidence="4" type="ORF">BU097_00010</name>
</gene>
<accession>A0A418ISB9</accession>
<feature type="transmembrane region" description="Helical" evidence="2">
    <location>
        <begin position="9"/>
        <end position="31"/>
    </location>
</feature>
<comment type="caution">
    <text evidence="4">The sequence shown here is derived from an EMBL/GenBank/DDBJ whole genome shotgun (WGS) entry which is preliminary data.</text>
</comment>
<dbReference type="AlphaFoldDB" id="A0A418ISB9"/>
<dbReference type="Pfam" id="PF13273">
    <property type="entry name" value="DUF4064"/>
    <property type="match status" value="1"/>
</dbReference>
<feature type="region of interest" description="Disordered" evidence="1">
    <location>
        <begin position="150"/>
        <end position="192"/>
    </location>
</feature>
<proteinExistence type="predicted"/>
<keyword evidence="2" id="KW-1133">Transmembrane helix</keyword>
<name>A0A418ISB9_STAXY</name>
<reference evidence="4 5" key="1">
    <citation type="journal article" date="2016" name="Front. Microbiol.">
        <title>Comprehensive Phylogenetic Analysis of Bovine Non-aureus Staphylococci Species Based on Whole-Genome Sequencing.</title>
        <authorList>
            <person name="Naushad S."/>
            <person name="Barkema H.W."/>
            <person name="Luby C."/>
            <person name="Condas L.A."/>
            <person name="Nobrega D.B."/>
            <person name="Carson D.A."/>
            <person name="De Buck J."/>
        </authorList>
    </citation>
    <scope>NUCLEOTIDE SEQUENCE [LARGE SCALE GENOMIC DNA]</scope>
    <source>
        <strain evidence="4 5">SNUC 102</strain>
    </source>
</reference>
<evidence type="ECO:0000256" key="2">
    <source>
        <dbReference type="SAM" id="Phobius"/>
    </source>
</evidence>
<sequence length="192" mass="22075">MKRTGEKVLVWIGIILQFILIFLMAIVTPFLNDISVKNELADTIYNSDMYNQGTPQMDASSLVDIASQIFLLALIIVIICTVLAIIFALFINKIPKVVGVFFILLGITTVLTLNWLTAVLWLIAGIMLLARKQKHTDSLYRSSEYNNYNRNQSNYNETQKTKVDNTRQTRIKHNDSERKQSTQFNRSERNKK</sequence>
<dbReference type="RefSeq" id="WP_107551948.1">
    <property type="nucleotide sequence ID" value="NZ_PZES01000062.1"/>
</dbReference>
<keyword evidence="2" id="KW-0472">Membrane</keyword>
<evidence type="ECO:0000259" key="3">
    <source>
        <dbReference type="Pfam" id="PF13273"/>
    </source>
</evidence>
<keyword evidence="5" id="KW-1185">Reference proteome</keyword>
<evidence type="ECO:0000256" key="1">
    <source>
        <dbReference type="SAM" id="MobiDB-lite"/>
    </source>
</evidence>
<feature type="transmembrane region" description="Helical" evidence="2">
    <location>
        <begin position="65"/>
        <end position="90"/>
    </location>
</feature>
<evidence type="ECO:0000313" key="5">
    <source>
        <dbReference type="Proteomes" id="UP000285567"/>
    </source>
</evidence>
<organism evidence="4 5">
    <name type="scientific">Staphylococcus xylosus</name>
    <dbReference type="NCBI Taxonomy" id="1288"/>
    <lineage>
        <taxon>Bacteria</taxon>
        <taxon>Bacillati</taxon>
        <taxon>Bacillota</taxon>
        <taxon>Bacilli</taxon>
        <taxon>Bacillales</taxon>
        <taxon>Staphylococcaceae</taxon>
        <taxon>Staphylococcus</taxon>
    </lineage>
</organism>
<dbReference type="EMBL" id="QXUL01000001">
    <property type="protein sequence ID" value="RIN13021.1"/>
    <property type="molecule type" value="Genomic_DNA"/>
</dbReference>
<feature type="transmembrane region" description="Helical" evidence="2">
    <location>
        <begin position="97"/>
        <end position="130"/>
    </location>
</feature>